<evidence type="ECO:0000256" key="1">
    <source>
        <dbReference type="ARBA" id="ARBA00043985"/>
    </source>
</evidence>
<accession>A0ABZ2FCC9</accession>
<evidence type="ECO:0000313" key="4">
    <source>
        <dbReference type="Proteomes" id="UP001381003"/>
    </source>
</evidence>
<comment type="similarity">
    <text evidence="1">Belongs to the PspA/Vipp/IM30 family.</text>
</comment>
<protein>
    <submittedName>
        <fullName evidence="3">PspA/IM30 family protein</fullName>
    </submittedName>
</protein>
<dbReference type="InterPro" id="IPR007157">
    <property type="entry name" value="PspA_VIPP1"/>
</dbReference>
<dbReference type="PANTHER" id="PTHR31088:SF6">
    <property type="entry name" value="PHAGE SHOCK PROTEIN A"/>
    <property type="match status" value="1"/>
</dbReference>
<dbReference type="PANTHER" id="PTHR31088">
    <property type="entry name" value="MEMBRANE-ASSOCIATED PROTEIN VIPP1, CHLOROPLASTIC"/>
    <property type="match status" value="1"/>
</dbReference>
<dbReference type="RefSeq" id="WP_338537654.1">
    <property type="nucleotide sequence ID" value="NZ_CP104874.1"/>
</dbReference>
<name>A0ABZ2FCC9_9MICO</name>
<keyword evidence="4" id="KW-1185">Reference proteome</keyword>
<gene>
    <name evidence="3" type="ORF">N5P18_10785</name>
</gene>
<dbReference type="EMBL" id="CP104874">
    <property type="protein sequence ID" value="WWF04178.1"/>
    <property type="molecule type" value="Genomic_DNA"/>
</dbReference>
<sequence>MTKKQTILGRVSQLAKANINALLDRAEDPEKMLDQLVRDYTNSIAEAEEAVAQTIAHTRMAEGDLKADQEAATEWGRKAAAAAAKADELTAAGDTAGAEKFTNLARVALQRQIQHESEAKEAEPAIAQQNAQVEQLKSGLVQMKTKLEDLKSRRSTLVARARSAEAQSRVQEAIGSIDVMDPTSELGRFEDRIRQQEALVQGRAEAQSTSLEDQFAELEDHSQDAEIEARLAALRKQA</sequence>
<proteinExistence type="inferred from homology"/>
<dbReference type="Pfam" id="PF04012">
    <property type="entry name" value="PspA_IM30"/>
    <property type="match status" value="1"/>
</dbReference>
<feature type="coiled-coil region" evidence="2">
    <location>
        <begin position="126"/>
        <end position="167"/>
    </location>
</feature>
<evidence type="ECO:0000313" key="3">
    <source>
        <dbReference type="EMBL" id="WWF04178.1"/>
    </source>
</evidence>
<evidence type="ECO:0000256" key="2">
    <source>
        <dbReference type="SAM" id="Coils"/>
    </source>
</evidence>
<organism evidence="3 4">
    <name type="scientific">Janibacter terrae</name>
    <dbReference type="NCBI Taxonomy" id="103817"/>
    <lineage>
        <taxon>Bacteria</taxon>
        <taxon>Bacillati</taxon>
        <taxon>Actinomycetota</taxon>
        <taxon>Actinomycetes</taxon>
        <taxon>Micrococcales</taxon>
        <taxon>Intrasporangiaceae</taxon>
        <taxon>Janibacter</taxon>
    </lineage>
</organism>
<reference evidence="3 4" key="1">
    <citation type="submission" date="2022-09" db="EMBL/GenBank/DDBJ databases">
        <title>Complete genome sequence of Janibacter terrae strain COS04-44, PCL-degrading bacteria isolated from oil spilled coast.</title>
        <authorList>
            <person name="Park H."/>
            <person name="Kim J.Y."/>
            <person name="An S.H."/>
            <person name="Lee C.M."/>
            <person name="Weon H.-Y."/>
        </authorList>
    </citation>
    <scope>NUCLEOTIDE SEQUENCE [LARGE SCALE GENOMIC DNA]</scope>
    <source>
        <strain evidence="3 4">COS04-44</strain>
    </source>
</reference>
<dbReference type="Proteomes" id="UP001381003">
    <property type="component" value="Chromosome"/>
</dbReference>
<keyword evidence="2" id="KW-0175">Coiled coil</keyword>